<dbReference type="PANTHER" id="PTHR35579:SF6">
    <property type="entry name" value="DUF324 DOMAIN-CONTAINING PROTEIN"/>
    <property type="match status" value="1"/>
</dbReference>
<evidence type="ECO:0000259" key="3">
    <source>
        <dbReference type="PROSITE" id="PS51471"/>
    </source>
</evidence>
<feature type="compositionally biased region" description="Basic and acidic residues" evidence="2">
    <location>
        <begin position="117"/>
        <end position="126"/>
    </location>
</feature>
<dbReference type="RefSeq" id="WP_095044322.1">
    <property type="nucleotide sequence ID" value="NZ_LN890655.1"/>
</dbReference>
<dbReference type="EMBL" id="LN890655">
    <property type="protein sequence ID" value="CUS05064.2"/>
    <property type="molecule type" value="Genomic_DNA"/>
</dbReference>
<keyword evidence="5" id="KW-1185">Reference proteome</keyword>
<feature type="region of interest" description="Disordered" evidence="2">
    <location>
        <begin position="79"/>
        <end position="137"/>
    </location>
</feature>
<evidence type="ECO:0000256" key="2">
    <source>
        <dbReference type="SAM" id="MobiDB-lite"/>
    </source>
</evidence>
<dbReference type="AlphaFoldDB" id="A0A160T584"/>
<dbReference type="InterPro" id="IPR052216">
    <property type="entry name" value="CRISPR_Csm3_endoribonuclease"/>
</dbReference>
<evidence type="ECO:0000256" key="1">
    <source>
        <dbReference type="ARBA" id="ARBA00023118"/>
    </source>
</evidence>
<keyword evidence="1" id="KW-0051">Antiviral defense</keyword>
<name>A0A160T584_9CHLR</name>
<accession>A0A160T584</accession>
<organism evidence="4 5">
    <name type="scientific">Candidatus Promineifilum breve</name>
    <dbReference type="NCBI Taxonomy" id="1806508"/>
    <lineage>
        <taxon>Bacteria</taxon>
        <taxon>Bacillati</taxon>
        <taxon>Chloroflexota</taxon>
        <taxon>Ardenticatenia</taxon>
        <taxon>Candidatus Promineifilales</taxon>
        <taxon>Candidatus Promineifilaceae</taxon>
        <taxon>Candidatus Promineifilum</taxon>
    </lineage>
</organism>
<dbReference type="InterPro" id="IPR005537">
    <property type="entry name" value="RAMP_III_fam"/>
</dbReference>
<dbReference type="InterPro" id="IPR005123">
    <property type="entry name" value="Oxoglu/Fe-dep_dioxygenase_dom"/>
</dbReference>
<protein>
    <recommendedName>
        <fullName evidence="3">Fe2OG dioxygenase domain-containing protein</fullName>
    </recommendedName>
</protein>
<sequence length="535" mass="58303">MPEADMPRDQEPKTRRIVERWIVEGTLELVTPTHLGNGDTDPSIDLPLVTDAYDGRATLSGSSLAGALRHYLNEQLDGYEPHYDPHTDRASHREKRSGRNGPGSPAALLFGEPPGFDLRRQERENQDGQQSRLLVGDALGGEDRPRIEVRHGVRIDPRTRTAAEKALFDLQLLAAGSTFGLRMELLVADGADSRQLRDLLAIALSGLQNGEIPLGARKGRGLGECRVTGWRVWHFDLATKEGLKGWLAHGRQGADWRPYQLDPQAGSDIGILLAADPTELTHIHAGRERFTITAQFEVAGSLLVRSGFEEKGPDVIHMGGAARPVLPGTSLAGVMRGQALRIARTLAANPALAGTLIDDLFGIMPEGNPAGRRAGRVRVRERRIADSRALVQSRVKIDRFTGGASETALFEEQPAFGGRVEIVWVARRMLPAQDEENPEQQAAADRRFRAEIGLLLLTLKDLWTGFLPVGGEASVGRGRLRGLGATLRHTGAGEPREWMLTSITDDPAQVVVDGPEGLNDYVATLGDYLRQGEQT</sequence>
<reference evidence="4" key="1">
    <citation type="submission" date="2016-01" db="EMBL/GenBank/DDBJ databases">
        <authorList>
            <person name="Mcilroy J.S."/>
            <person name="Karst M S."/>
            <person name="Albertsen M."/>
        </authorList>
    </citation>
    <scope>NUCLEOTIDE SEQUENCE</scope>
    <source>
        <strain evidence="4">Cfx-K</strain>
    </source>
</reference>
<evidence type="ECO:0000313" key="5">
    <source>
        <dbReference type="Proteomes" id="UP000215027"/>
    </source>
</evidence>
<dbReference type="PANTHER" id="PTHR35579">
    <property type="entry name" value="CRISPR SYSTEM CMS ENDORIBONUCLEASE CSM3"/>
    <property type="match status" value="1"/>
</dbReference>
<dbReference type="Pfam" id="PF03787">
    <property type="entry name" value="RAMPs"/>
    <property type="match status" value="2"/>
</dbReference>
<dbReference type="OrthoDB" id="1063910at2"/>
<feature type="domain" description="Fe2OG dioxygenase" evidence="3">
    <location>
        <begin position="61"/>
        <end position="172"/>
    </location>
</feature>
<evidence type="ECO:0000313" key="4">
    <source>
        <dbReference type="EMBL" id="CUS05064.2"/>
    </source>
</evidence>
<dbReference type="Proteomes" id="UP000215027">
    <property type="component" value="Chromosome I"/>
</dbReference>
<dbReference type="CDD" id="cd09726">
    <property type="entry name" value="RAMP_I_III"/>
    <property type="match status" value="2"/>
</dbReference>
<gene>
    <name evidence="4" type="ORF">CFX0092_A3186</name>
</gene>
<proteinExistence type="predicted"/>
<feature type="compositionally biased region" description="Basic and acidic residues" evidence="2">
    <location>
        <begin position="79"/>
        <end position="91"/>
    </location>
</feature>
<dbReference type="GO" id="GO:0051607">
    <property type="term" value="P:defense response to virus"/>
    <property type="evidence" value="ECO:0007669"/>
    <property type="project" value="UniProtKB-KW"/>
</dbReference>
<dbReference type="PROSITE" id="PS51471">
    <property type="entry name" value="FE2OG_OXY"/>
    <property type="match status" value="1"/>
</dbReference>
<dbReference type="KEGG" id="pbf:CFX0092_A3186"/>